<organism evidence="4 5">
    <name type="scientific">Corallococcus interemptor</name>
    <dbReference type="NCBI Taxonomy" id="2316720"/>
    <lineage>
        <taxon>Bacteria</taxon>
        <taxon>Pseudomonadati</taxon>
        <taxon>Myxococcota</taxon>
        <taxon>Myxococcia</taxon>
        <taxon>Myxococcales</taxon>
        <taxon>Cystobacterineae</taxon>
        <taxon>Myxococcaceae</taxon>
        <taxon>Corallococcus</taxon>
    </lineage>
</organism>
<dbReference type="GO" id="GO:0005829">
    <property type="term" value="C:cytosol"/>
    <property type="evidence" value="ECO:0007669"/>
    <property type="project" value="TreeGrafter"/>
</dbReference>
<evidence type="ECO:0000256" key="2">
    <source>
        <dbReference type="SAM" id="MobiDB-lite"/>
    </source>
</evidence>
<dbReference type="PANTHER" id="PTHR46797:SF1">
    <property type="entry name" value="METHYLPHOSPHONATE SYNTHASE"/>
    <property type="match status" value="1"/>
</dbReference>
<dbReference type="Pfam" id="PF01381">
    <property type="entry name" value="HTH_3"/>
    <property type="match status" value="1"/>
</dbReference>
<dbReference type="PROSITE" id="PS50943">
    <property type="entry name" value="HTH_CROC1"/>
    <property type="match status" value="1"/>
</dbReference>
<evidence type="ECO:0000313" key="5">
    <source>
        <dbReference type="Proteomes" id="UP000282656"/>
    </source>
</evidence>
<dbReference type="Proteomes" id="UP000282656">
    <property type="component" value="Unassembled WGS sequence"/>
</dbReference>
<dbReference type="GO" id="GO:0003700">
    <property type="term" value="F:DNA-binding transcription factor activity"/>
    <property type="evidence" value="ECO:0007669"/>
    <property type="project" value="TreeGrafter"/>
</dbReference>
<accession>A0A3A8QXQ6</accession>
<dbReference type="SUPFAM" id="SSF47413">
    <property type="entry name" value="lambda repressor-like DNA-binding domains"/>
    <property type="match status" value="1"/>
</dbReference>
<evidence type="ECO:0000259" key="3">
    <source>
        <dbReference type="PROSITE" id="PS50943"/>
    </source>
</evidence>
<dbReference type="OrthoDB" id="5513395at2"/>
<dbReference type="GO" id="GO:0003677">
    <property type="term" value="F:DNA binding"/>
    <property type="evidence" value="ECO:0007669"/>
    <property type="project" value="UniProtKB-KW"/>
</dbReference>
<feature type="compositionally biased region" description="Basic and acidic residues" evidence="2">
    <location>
        <begin position="75"/>
        <end position="91"/>
    </location>
</feature>
<dbReference type="CDD" id="cd00093">
    <property type="entry name" value="HTH_XRE"/>
    <property type="match status" value="1"/>
</dbReference>
<reference evidence="5" key="1">
    <citation type="submission" date="2018-09" db="EMBL/GenBank/DDBJ databases">
        <authorList>
            <person name="Livingstone P.G."/>
            <person name="Whitworth D.E."/>
        </authorList>
    </citation>
    <scope>NUCLEOTIDE SEQUENCE [LARGE SCALE GENOMIC DNA]</scope>
    <source>
        <strain evidence="5">AB047A</strain>
    </source>
</reference>
<dbReference type="SMART" id="SM00530">
    <property type="entry name" value="HTH_XRE"/>
    <property type="match status" value="1"/>
</dbReference>
<dbReference type="RefSeq" id="WP_120546443.1">
    <property type="nucleotide sequence ID" value="NZ_RAWM01000017.1"/>
</dbReference>
<dbReference type="InterPro" id="IPR050807">
    <property type="entry name" value="TransReg_Diox_bact_type"/>
</dbReference>
<dbReference type="PANTHER" id="PTHR46797">
    <property type="entry name" value="HTH-TYPE TRANSCRIPTIONAL REGULATOR"/>
    <property type="match status" value="1"/>
</dbReference>
<dbReference type="InterPro" id="IPR001387">
    <property type="entry name" value="Cro/C1-type_HTH"/>
</dbReference>
<dbReference type="EMBL" id="RAWM01000017">
    <property type="protein sequence ID" value="RKH71225.1"/>
    <property type="molecule type" value="Genomic_DNA"/>
</dbReference>
<sequence>MNEELGITIGTEARAARQHLGLTQAEVAERVELVHPVYNRLERGKMLPSVPTLYRLCRELRVSPEKLMGLTATGDVRKGSKSPPKEEAPPELRRLLHLARKLDAEKLDALLHVASALAR</sequence>
<gene>
    <name evidence="4" type="ORF">D7X96_09295</name>
</gene>
<protein>
    <submittedName>
        <fullName evidence="4">XRE family transcriptional regulator</fullName>
    </submittedName>
</protein>
<keyword evidence="5" id="KW-1185">Reference proteome</keyword>
<evidence type="ECO:0000313" key="4">
    <source>
        <dbReference type="EMBL" id="RKH71225.1"/>
    </source>
</evidence>
<comment type="caution">
    <text evidence="4">The sequence shown here is derived from an EMBL/GenBank/DDBJ whole genome shotgun (WGS) entry which is preliminary data.</text>
</comment>
<dbReference type="Gene3D" id="1.10.260.40">
    <property type="entry name" value="lambda repressor-like DNA-binding domains"/>
    <property type="match status" value="1"/>
</dbReference>
<evidence type="ECO:0000256" key="1">
    <source>
        <dbReference type="ARBA" id="ARBA00023125"/>
    </source>
</evidence>
<name>A0A3A8QXQ6_9BACT</name>
<proteinExistence type="predicted"/>
<feature type="region of interest" description="Disordered" evidence="2">
    <location>
        <begin position="71"/>
        <end position="91"/>
    </location>
</feature>
<keyword evidence="1" id="KW-0238">DNA-binding</keyword>
<dbReference type="AlphaFoldDB" id="A0A3A8QXQ6"/>
<feature type="domain" description="HTH cro/C1-type" evidence="3">
    <location>
        <begin position="14"/>
        <end position="67"/>
    </location>
</feature>
<dbReference type="InterPro" id="IPR010982">
    <property type="entry name" value="Lambda_DNA-bd_dom_sf"/>
</dbReference>